<keyword evidence="6" id="KW-0325">Glycoprotein</keyword>
<evidence type="ECO:0000256" key="1">
    <source>
        <dbReference type="ARBA" id="ARBA00001913"/>
    </source>
</evidence>
<dbReference type="PANTHER" id="PTHR10342">
    <property type="entry name" value="ARYLSULFATASE"/>
    <property type="match status" value="1"/>
</dbReference>
<dbReference type="InterPro" id="IPR000917">
    <property type="entry name" value="Sulfatase_N"/>
</dbReference>
<dbReference type="GO" id="GO:0046872">
    <property type="term" value="F:metal ion binding"/>
    <property type="evidence" value="ECO:0007669"/>
    <property type="project" value="UniProtKB-KW"/>
</dbReference>
<evidence type="ECO:0000256" key="5">
    <source>
        <dbReference type="ARBA" id="ARBA00022837"/>
    </source>
</evidence>
<evidence type="ECO:0000256" key="3">
    <source>
        <dbReference type="ARBA" id="ARBA00022723"/>
    </source>
</evidence>
<protein>
    <submittedName>
        <fullName evidence="10">Arylsulfatase B</fullName>
    </submittedName>
</protein>
<dbReference type="GO" id="GO:0008484">
    <property type="term" value="F:sulfuric ester hydrolase activity"/>
    <property type="evidence" value="ECO:0007669"/>
    <property type="project" value="InterPro"/>
</dbReference>
<evidence type="ECO:0000313" key="11">
    <source>
        <dbReference type="Proteomes" id="UP001152320"/>
    </source>
</evidence>
<dbReference type="OrthoDB" id="103349at2759"/>
<dbReference type="Pfam" id="PF00884">
    <property type="entry name" value="Sulfatase"/>
    <property type="match status" value="1"/>
</dbReference>
<proteinExistence type="inferred from homology"/>
<dbReference type="InterPro" id="IPR017850">
    <property type="entry name" value="Alkaline_phosphatase_core_sf"/>
</dbReference>
<evidence type="ECO:0000256" key="8">
    <source>
        <dbReference type="SAM" id="SignalP"/>
    </source>
</evidence>
<evidence type="ECO:0000313" key="10">
    <source>
        <dbReference type="EMBL" id="KAJ8022022.1"/>
    </source>
</evidence>
<dbReference type="AlphaFoldDB" id="A0A9Q1BEU4"/>
<dbReference type="EMBL" id="JAIZAY010000021">
    <property type="protein sequence ID" value="KAJ8022022.1"/>
    <property type="molecule type" value="Genomic_DNA"/>
</dbReference>
<comment type="cofactor">
    <cofactor evidence="1">
        <name>Ca(2+)</name>
        <dbReference type="ChEBI" id="CHEBI:29108"/>
    </cofactor>
</comment>
<dbReference type="PROSITE" id="PS00149">
    <property type="entry name" value="SULFATASE_2"/>
    <property type="match status" value="1"/>
</dbReference>
<keyword evidence="3" id="KW-0479">Metal-binding</keyword>
<evidence type="ECO:0000256" key="7">
    <source>
        <dbReference type="SAM" id="MobiDB-lite"/>
    </source>
</evidence>
<dbReference type="Gene3D" id="3.40.720.10">
    <property type="entry name" value="Alkaline Phosphatase, subunit A"/>
    <property type="match status" value="1"/>
</dbReference>
<name>A0A9Q1BEU4_HOLLE</name>
<feature type="chain" id="PRO_5040224482" evidence="8">
    <location>
        <begin position="23"/>
        <end position="574"/>
    </location>
</feature>
<keyword evidence="8" id="KW-0732">Signal</keyword>
<evidence type="ECO:0000259" key="9">
    <source>
        <dbReference type="Pfam" id="PF00884"/>
    </source>
</evidence>
<feature type="compositionally biased region" description="Polar residues" evidence="7">
    <location>
        <begin position="536"/>
        <end position="553"/>
    </location>
</feature>
<comment type="caution">
    <text evidence="10">The sequence shown here is derived from an EMBL/GenBank/DDBJ whole genome shotgun (WGS) entry which is preliminary data.</text>
</comment>
<dbReference type="CDD" id="cd16029">
    <property type="entry name" value="4-S"/>
    <property type="match status" value="1"/>
</dbReference>
<dbReference type="InterPro" id="IPR047115">
    <property type="entry name" value="ARSB"/>
</dbReference>
<feature type="region of interest" description="Disordered" evidence="7">
    <location>
        <begin position="520"/>
        <end position="574"/>
    </location>
</feature>
<evidence type="ECO:0000256" key="2">
    <source>
        <dbReference type="ARBA" id="ARBA00008779"/>
    </source>
</evidence>
<keyword evidence="11" id="KW-1185">Reference proteome</keyword>
<sequence>MCQAPRMLLLTILGLLPVFARCFTLKFESKINHIQPPHIIFLLADDLGWNDVGYHGKAGSLINTPFIDKLARKGVRLENYYVQPVCSPTRIQLMTGRYQIRMGLQQAKFCPGEVLCLPLNEKLLPEKLKELGYATHAVGKWHLGMSRRACLPTQRGFDSFFGILLGTSHHFTFERMFRINGRQYVGNALFENENATNKYRGQFCTNAYAKRAVEIIKKHDKNKPLFLYVPFQMVHEPDDVPSKFRHMYKNISSLQRRFYAGRVAVLDEAVRNITRALRIRGLYQNSVIIFSTDNGGAVESSASNWPLRGSKGTLWEGGIRGVAFVHSELLPVFVRGRINKELMHVTDWLPTLVKGVAGGNLSMPHKLDGFNQWQSIRAFRPSPRKVILHELNTRRDASPWGKRDRRIWGKLKKLPFNATIRASIREGNWKLITGKAGYSHPSLPSESHLHKTYKRRNKHSVAIRLYDVSKDPAEKRNIAHYEKRKVKRLLLKLKKFQKQTKEPLRGKIDERCDPARFGGSWSPWLTDAKEQDSKTSHSLTDTKQQASKTSPSLTDAKEHGSKTSPSLTDAKEQG</sequence>
<keyword evidence="4" id="KW-0378">Hydrolase</keyword>
<dbReference type="PANTHER" id="PTHR10342:SF274">
    <property type="entry name" value="ARYLSULFATASE B"/>
    <property type="match status" value="1"/>
</dbReference>
<evidence type="ECO:0000256" key="4">
    <source>
        <dbReference type="ARBA" id="ARBA00022801"/>
    </source>
</evidence>
<dbReference type="SUPFAM" id="SSF53649">
    <property type="entry name" value="Alkaline phosphatase-like"/>
    <property type="match status" value="1"/>
</dbReference>
<feature type="domain" description="Sulfatase N-terminal" evidence="9">
    <location>
        <begin position="37"/>
        <end position="353"/>
    </location>
</feature>
<gene>
    <name evidence="10" type="ORF">HOLleu_39395</name>
</gene>
<dbReference type="Proteomes" id="UP001152320">
    <property type="component" value="Chromosome 21"/>
</dbReference>
<organism evidence="10 11">
    <name type="scientific">Holothuria leucospilota</name>
    <name type="common">Black long sea cucumber</name>
    <name type="synonym">Mertensiothuria leucospilota</name>
    <dbReference type="NCBI Taxonomy" id="206669"/>
    <lineage>
        <taxon>Eukaryota</taxon>
        <taxon>Metazoa</taxon>
        <taxon>Echinodermata</taxon>
        <taxon>Eleutherozoa</taxon>
        <taxon>Echinozoa</taxon>
        <taxon>Holothuroidea</taxon>
        <taxon>Aspidochirotacea</taxon>
        <taxon>Aspidochirotida</taxon>
        <taxon>Holothuriidae</taxon>
        <taxon>Holothuria</taxon>
    </lineage>
</organism>
<dbReference type="PROSITE" id="PS00523">
    <property type="entry name" value="SULFATASE_1"/>
    <property type="match status" value="1"/>
</dbReference>
<comment type="similarity">
    <text evidence="2">Belongs to the sulfatase family.</text>
</comment>
<keyword evidence="5" id="KW-0106">Calcium</keyword>
<reference evidence="10" key="1">
    <citation type="submission" date="2021-10" db="EMBL/GenBank/DDBJ databases">
        <title>Tropical sea cucumber genome reveals ecological adaptation and Cuvierian tubules defense mechanism.</title>
        <authorList>
            <person name="Chen T."/>
        </authorList>
    </citation>
    <scope>NUCLEOTIDE SEQUENCE</scope>
    <source>
        <strain evidence="10">Nanhai2018</strain>
        <tissue evidence="10">Muscle</tissue>
    </source>
</reference>
<dbReference type="Gene3D" id="3.30.1120.10">
    <property type="match status" value="1"/>
</dbReference>
<dbReference type="InterPro" id="IPR024607">
    <property type="entry name" value="Sulfatase_CS"/>
</dbReference>
<accession>A0A9Q1BEU4</accession>
<evidence type="ECO:0000256" key="6">
    <source>
        <dbReference type="ARBA" id="ARBA00023180"/>
    </source>
</evidence>
<feature type="signal peptide" evidence="8">
    <location>
        <begin position="1"/>
        <end position="22"/>
    </location>
</feature>